<dbReference type="PANTHER" id="PTHR12788">
    <property type="entry name" value="PROTEIN-TYROSINE SULFOTRANSFERASE 2"/>
    <property type="match status" value="1"/>
</dbReference>
<gene>
    <name evidence="2" type="ORF">AU255_03810</name>
</gene>
<dbReference type="InterPro" id="IPR026634">
    <property type="entry name" value="TPST-like"/>
</dbReference>
<dbReference type="OrthoDB" id="9815894at2"/>
<proteinExistence type="predicted"/>
<evidence type="ECO:0008006" key="4">
    <source>
        <dbReference type="Google" id="ProtNLM"/>
    </source>
</evidence>
<keyword evidence="1" id="KW-0808">Transferase</keyword>
<protein>
    <recommendedName>
        <fullName evidence="4">Sulfotransferase</fullName>
    </recommendedName>
</protein>
<dbReference type="Gene3D" id="3.40.50.300">
    <property type="entry name" value="P-loop containing nucleotide triphosphate hydrolases"/>
    <property type="match status" value="1"/>
</dbReference>
<dbReference type="GO" id="GO:0008476">
    <property type="term" value="F:protein-tyrosine sulfotransferase activity"/>
    <property type="evidence" value="ECO:0007669"/>
    <property type="project" value="InterPro"/>
</dbReference>
<accession>A0A1V8M632</accession>
<evidence type="ECO:0000313" key="3">
    <source>
        <dbReference type="Proteomes" id="UP000191980"/>
    </source>
</evidence>
<dbReference type="Pfam" id="PF13469">
    <property type="entry name" value="Sulfotransfer_3"/>
    <property type="match status" value="1"/>
</dbReference>
<dbReference type="SUPFAM" id="SSF52540">
    <property type="entry name" value="P-loop containing nucleoside triphosphate hydrolases"/>
    <property type="match status" value="1"/>
</dbReference>
<dbReference type="EMBL" id="LPUF01000001">
    <property type="protein sequence ID" value="OQK17034.1"/>
    <property type="molecule type" value="Genomic_DNA"/>
</dbReference>
<name>A0A1V8M632_9GAMM</name>
<dbReference type="Proteomes" id="UP000191980">
    <property type="component" value="Unassembled WGS sequence"/>
</dbReference>
<keyword evidence="3" id="KW-1185">Reference proteome</keyword>
<dbReference type="RefSeq" id="WP_158083043.1">
    <property type="nucleotide sequence ID" value="NZ_LPUF01000001.1"/>
</dbReference>
<dbReference type="InterPro" id="IPR027417">
    <property type="entry name" value="P-loop_NTPase"/>
</dbReference>
<comment type="caution">
    <text evidence="2">The sequence shown here is derived from an EMBL/GenBank/DDBJ whole genome shotgun (WGS) entry which is preliminary data.</text>
</comment>
<evidence type="ECO:0000256" key="1">
    <source>
        <dbReference type="ARBA" id="ARBA00022679"/>
    </source>
</evidence>
<evidence type="ECO:0000313" key="2">
    <source>
        <dbReference type="EMBL" id="OQK17034.1"/>
    </source>
</evidence>
<sequence length="311" mass="35992">MNEKNLVFICGALRSGSSLTHLILDHHPEINNPGEFDFLFDQISAGVTFPVMAAYEEWLSVHRIFQSKLLSIDSSLDYPELFDSFIAQLAQANCALTLNVHRHFDLIPYLFPNVKFIHLIRDPRDVARSSIGMGWAGNVYYGVDHWIETEKSWERLQEKVAPEQYMELSFEELILSPQPVLQKACDFIGVPYSESMLNFSDSSTYSELDPSLVYQWQKKLSKREIQYVESKAHIFMESLGYTLSGHPLITFGILEKIKLKIANKLFKLQFSIRRHGLVLVFKHRLSRLLNLKSMNKQVTLKMNDINKLYLK</sequence>
<organism evidence="2 3">
    <name type="scientific">Methyloprofundus sedimenti</name>
    <dbReference type="NCBI Taxonomy" id="1420851"/>
    <lineage>
        <taxon>Bacteria</taxon>
        <taxon>Pseudomonadati</taxon>
        <taxon>Pseudomonadota</taxon>
        <taxon>Gammaproteobacteria</taxon>
        <taxon>Methylococcales</taxon>
        <taxon>Methylococcaceae</taxon>
        <taxon>Methyloprofundus</taxon>
    </lineage>
</organism>
<reference evidence="2 3" key="1">
    <citation type="submission" date="2015-12" db="EMBL/GenBank/DDBJ databases">
        <authorList>
            <person name="Shamseldin A."/>
            <person name="Moawad H."/>
            <person name="Abd El-Rahim W.M."/>
            <person name="Sadowsky M.J."/>
        </authorList>
    </citation>
    <scope>NUCLEOTIDE SEQUENCE [LARGE SCALE GENOMIC DNA]</scope>
    <source>
        <strain evidence="2 3">WF1</strain>
    </source>
</reference>
<dbReference type="STRING" id="1420851.AU255_03810"/>
<dbReference type="AlphaFoldDB" id="A0A1V8M632"/>
<dbReference type="PANTHER" id="PTHR12788:SF10">
    <property type="entry name" value="PROTEIN-TYROSINE SULFOTRANSFERASE"/>
    <property type="match status" value="1"/>
</dbReference>